<proteinExistence type="predicted"/>
<keyword evidence="2" id="KW-1185">Reference proteome</keyword>
<dbReference type="EMBL" id="CM039171">
    <property type="protein sequence ID" value="KAH9792765.1"/>
    <property type="molecule type" value="Genomic_DNA"/>
</dbReference>
<comment type="caution">
    <text evidence="1">The sequence shown here is derived from an EMBL/GenBank/DDBJ whole genome shotgun (WGS) entry which is preliminary data.</text>
</comment>
<keyword evidence="1" id="KW-0808">Transferase</keyword>
<gene>
    <name evidence="1" type="ORF">KPL71_004271</name>
</gene>
<dbReference type="Proteomes" id="UP000829398">
    <property type="component" value="Chromosome 2"/>
</dbReference>
<keyword evidence="1" id="KW-0548">Nucleotidyltransferase</keyword>
<evidence type="ECO:0000313" key="2">
    <source>
        <dbReference type="Proteomes" id="UP000829398"/>
    </source>
</evidence>
<accession>A0ACB8N456</accession>
<protein>
    <submittedName>
        <fullName evidence="1">Reverse transcriptase</fullName>
    </submittedName>
</protein>
<reference evidence="2" key="1">
    <citation type="journal article" date="2023" name="Hortic. Res.">
        <title>A chromosome-level phased genome enabling allele-level studies in sweet orange: a case study on citrus Huanglongbing tolerance.</title>
        <authorList>
            <person name="Wu B."/>
            <person name="Yu Q."/>
            <person name="Deng Z."/>
            <person name="Duan Y."/>
            <person name="Luo F."/>
            <person name="Gmitter F. Jr."/>
        </authorList>
    </citation>
    <scope>NUCLEOTIDE SEQUENCE [LARGE SCALE GENOMIC DNA]</scope>
    <source>
        <strain evidence="2">cv. Valencia</strain>
    </source>
</reference>
<name>A0ACB8N456_CITSI</name>
<keyword evidence="1" id="KW-0695">RNA-directed DNA polymerase</keyword>
<organism evidence="1 2">
    <name type="scientific">Citrus sinensis</name>
    <name type="common">Sweet orange</name>
    <name type="synonym">Citrus aurantium var. sinensis</name>
    <dbReference type="NCBI Taxonomy" id="2711"/>
    <lineage>
        <taxon>Eukaryota</taxon>
        <taxon>Viridiplantae</taxon>
        <taxon>Streptophyta</taxon>
        <taxon>Embryophyta</taxon>
        <taxon>Tracheophyta</taxon>
        <taxon>Spermatophyta</taxon>
        <taxon>Magnoliopsida</taxon>
        <taxon>eudicotyledons</taxon>
        <taxon>Gunneridae</taxon>
        <taxon>Pentapetalae</taxon>
        <taxon>rosids</taxon>
        <taxon>malvids</taxon>
        <taxon>Sapindales</taxon>
        <taxon>Rutaceae</taxon>
        <taxon>Aurantioideae</taxon>
        <taxon>Citrus</taxon>
    </lineage>
</organism>
<sequence length="204" mass="22915">MWRASKNLIPTAENLLKRKCLQDPICKRCCKSVETIYHALLECKTTKKIWTHAPLQPNFQNSSNQSILSIIQDMPSNMRKSDFELLISLCWVAWYAQNKFIFKGKKIDPMLSAAKAEAVIDAFQRARKPGATHIYNSSKVPQLKWKLPPKNVFKVNVDAAINSKSQVAGLGAVIRDSENKIVAAGIKQTGMKEHVSYAEAEAIE</sequence>
<evidence type="ECO:0000313" key="1">
    <source>
        <dbReference type="EMBL" id="KAH9792765.1"/>
    </source>
</evidence>